<evidence type="ECO:0000313" key="1">
    <source>
        <dbReference type="EMBL" id="KXA62398.1"/>
    </source>
</evidence>
<sequence>MVVTSSANTLTEAIEGDIIENSDNTTGAEVTIFLNLIKNTPFKSQTYITDKIT</sequence>
<dbReference type="EMBL" id="LRQR01000024">
    <property type="protein sequence ID" value="KXA62398.1"/>
    <property type="molecule type" value="Genomic_DNA"/>
</dbReference>
<dbReference type="AlphaFoldDB" id="A0A133S1Z5"/>
<proteinExistence type="predicted"/>
<protein>
    <submittedName>
        <fullName evidence="1">Uncharacterized protein</fullName>
    </submittedName>
</protein>
<accession>A0A133S1Z5</accession>
<comment type="caution">
    <text evidence="1">The sequence shown here is derived from an EMBL/GenBank/DDBJ whole genome shotgun (WGS) entry which is preliminary data.</text>
</comment>
<dbReference type="Proteomes" id="UP000070065">
    <property type="component" value="Unassembled WGS sequence"/>
</dbReference>
<name>A0A133S1Z5_STRMT</name>
<gene>
    <name evidence="1" type="ORF">HMPREF3228_00363</name>
</gene>
<organism evidence="1 2">
    <name type="scientific">Streptococcus mitis</name>
    <dbReference type="NCBI Taxonomy" id="28037"/>
    <lineage>
        <taxon>Bacteria</taxon>
        <taxon>Bacillati</taxon>
        <taxon>Bacillota</taxon>
        <taxon>Bacilli</taxon>
        <taxon>Lactobacillales</taxon>
        <taxon>Streptococcaceae</taxon>
        <taxon>Streptococcus</taxon>
        <taxon>Streptococcus mitis group</taxon>
    </lineage>
</organism>
<reference evidence="1 2" key="1">
    <citation type="submission" date="2016-01" db="EMBL/GenBank/DDBJ databases">
        <authorList>
            <person name="Oliw E.H."/>
        </authorList>
    </citation>
    <scope>NUCLEOTIDE SEQUENCE [LARGE SCALE GENOMIC DNA]</scope>
    <source>
        <strain evidence="1 2">CMW7705B</strain>
    </source>
</reference>
<evidence type="ECO:0000313" key="2">
    <source>
        <dbReference type="Proteomes" id="UP000070065"/>
    </source>
</evidence>